<dbReference type="Pfam" id="PF00389">
    <property type="entry name" value="2-Hacid_dh"/>
    <property type="match status" value="1"/>
</dbReference>
<dbReference type="InterPro" id="IPR006139">
    <property type="entry name" value="D-isomer_2_OHA_DH_cat_dom"/>
</dbReference>
<gene>
    <name evidence="6" type="ORF">R4Z09_01100</name>
</gene>
<dbReference type="InterPro" id="IPR036291">
    <property type="entry name" value="NAD(P)-bd_dom_sf"/>
</dbReference>
<dbReference type="Pfam" id="PF02826">
    <property type="entry name" value="2-Hacid_dh_C"/>
    <property type="match status" value="1"/>
</dbReference>
<evidence type="ECO:0000259" key="4">
    <source>
        <dbReference type="Pfam" id="PF00389"/>
    </source>
</evidence>
<keyword evidence="7" id="KW-1185">Reference proteome</keyword>
<evidence type="ECO:0000256" key="3">
    <source>
        <dbReference type="RuleBase" id="RU003719"/>
    </source>
</evidence>
<proteinExistence type="inferred from homology"/>
<dbReference type="RefSeq" id="WP_338450585.1">
    <property type="nucleotide sequence ID" value="NZ_CP137640.1"/>
</dbReference>
<dbReference type="Proteomes" id="UP001357223">
    <property type="component" value="Chromosome"/>
</dbReference>
<dbReference type="GO" id="GO:0016491">
    <property type="term" value="F:oxidoreductase activity"/>
    <property type="evidence" value="ECO:0007669"/>
    <property type="project" value="UniProtKB-KW"/>
</dbReference>
<feature type="domain" description="D-isomer specific 2-hydroxyacid dehydrogenase NAD-binding" evidence="5">
    <location>
        <begin position="110"/>
        <end position="286"/>
    </location>
</feature>
<dbReference type="EC" id="1.1.1.-" evidence="6"/>
<evidence type="ECO:0000256" key="2">
    <source>
        <dbReference type="ARBA" id="ARBA00023002"/>
    </source>
</evidence>
<dbReference type="SUPFAM" id="SSF51735">
    <property type="entry name" value="NAD(P)-binding Rossmann-fold domains"/>
    <property type="match status" value="1"/>
</dbReference>
<dbReference type="InterPro" id="IPR050223">
    <property type="entry name" value="D-isomer_2-hydroxyacid_DH"/>
</dbReference>
<dbReference type="EMBL" id="CP137640">
    <property type="protein sequence ID" value="WVX81673.1"/>
    <property type="molecule type" value="Genomic_DNA"/>
</dbReference>
<dbReference type="InterPro" id="IPR006140">
    <property type="entry name" value="D-isomer_DH_NAD-bd"/>
</dbReference>
<organism evidence="6 7">
    <name type="scientific">Niallia oryzisoli</name>
    <dbReference type="NCBI Taxonomy" id="1737571"/>
    <lineage>
        <taxon>Bacteria</taxon>
        <taxon>Bacillati</taxon>
        <taxon>Bacillota</taxon>
        <taxon>Bacilli</taxon>
        <taxon>Bacillales</taxon>
        <taxon>Bacillaceae</taxon>
        <taxon>Niallia</taxon>
    </lineage>
</organism>
<name>A0ABZ2CDT3_9BACI</name>
<dbReference type="Gene3D" id="3.40.50.720">
    <property type="entry name" value="NAD(P)-binding Rossmann-like Domain"/>
    <property type="match status" value="2"/>
</dbReference>
<dbReference type="InterPro" id="IPR029753">
    <property type="entry name" value="D-isomer_DH_CS"/>
</dbReference>
<dbReference type="PANTHER" id="PTHR10996:SF283">
    <property type="entry name" value="GLYOXYLATE_HYDROXYPYRUVATE REDUCTASE B"/>
    <property type="match status" value="1"/>
</dbReference>
<accession>A0ABZ2CDT3</accession>
<reference evidence="6 7" key="1">
    <citation type="submission" date="2023-10" db="EMBL/GenBank/DDBJ databases">
        <title>Niallia locisalis sp.nov. isolated from a salt pond sample.</title>
        <authorList>
            <person name="Li X.-J."/>
            <person name="Dong L."/>
        </authorList>
    </citation>
    <scope>NUCLEOTIDE SEQUENCE [LARGE SCALE GENOMIC DNA]</scope>
    <source>
        <strain evidence="6 7">DSM 29761</strain>
    </source>
</reference>
<protein>
    <submittedName>
        <fullName evidence="6">D-glycerate dehydrogenase</fullName>
        <ecNumber evidence="6">1.1.1.-</ecNumber>
    </submittedName>
</protein>
<dbReference type="PROSITE" id="PS00671">
    <property type="entry name" value="D_2_HYDROXYACID_DH_3"/>
    <property type="match status" value="1"/>
</dbReference>
<dbReference type="SUPFAM" id="SSF52283">
    <property type="entry name" value="Formate/glycerate dehydrogenase catalytic domain-like"/>
    <property type="match status" value="1"/>
</dbReference>
<evidence type="ECO:0000313" key="6">
    <source>
        <dbReference type="EMBL" id="WVX81673.1"/>
    </source>
</evidence>
<evidence type="ECO:0000259" key="5">
    <source>
        <dbReference type="Pfam" id="PF02826"/>
    </source>
</evidence>
<evidence type="ECO:0000256" key="1">
    <source>
        <dbReference type="ARBA" id="ARBA00005854"/>
    </source>
</evidence>
<dbReference type="CDD" id="cd05301">
    <property type="entry name" value="GDH"/>
    <property type="match status" value="1"/>
</dbReference>
<feature type="domain" description="D-isomer specific 2-hydroxyacid dehydrogenase catalytic" evidence="4">
    <location>
        <begin position="7"/>
        <end position="318"/>
    </location>
</feature>
<comment type="similarity">
    <text evidence="1 3">Belongs to the D-isomer specific 2-hydroxyacid dehydrogenase family.</text>
</comment>
<keyword evidence="2 3" id="KW-0560">Oxidoreductase</keyword>
<dbReference type="PANTHER" id="PTHR10996">
    <property type="entry name" value="2-HYDROXYACID DEHYDROGENASE-RELATED"/>
    <property type="match status" value="1"/>
</dbReference>
<dbReference type="InterPro" id="IPR029752">
    <property type="entry name" value="D-isomer_DH_CS1"/>
</dbReference>
<sequence>MSKFNVVVIGKLFPSALEKLEGTCEIKVWDKAERIPDPLLYDWLQDAEGLISRGDIQVNEELLAHAPRLRVIAQSSVGYDNINIEDCTKRSIPFGNTPEVLVEATADLTFGLLLSSARRIHEGWDFVQQGKWAVGSNLPFGVDLYGKTVGIFGMGSIGKAVVRRAQASGMKVIYHNRKQRHDDAETGASYVGFEHLLTQSDFIVVLAPLSDETRNRFGKAEFKKMKPTAYFVNAARGAIVDTEALYHALVNQEIAYAALDVTVPEPITPDHQLIKLTNVLITPHIGSATVETRRKMSELTAENLLAGLKKQSLPKCVNEEVNY</sequence>
<evidence type="ECO:0000313" key="7">
    <source>
        <dbReference type="Proteomes" id="UP001357223"/>
    </source>
</evidence>
<dbReference type="PROSITE" id="PS00065">
    <property type="entry name" value="D_2_HYDROXYACID_DH_1"/>
    <property type="match status" value="1"/>
</dbReference>